<dbReference type="GO" id="GO:0003700">
    <property type="term" value="F:DNA-binding transcription factor activity"/>
    <property type="evidence" value="ECO:0007669"/>
    <property type="project" value="InterPro"/>
</dbReference>
<evidence type="ECO:0000259" key="1">
    <source>
        <dbReference type="PROSITE" id="PS50995"/>
    </source>
</evidence>
<name>A0A091AUA7_9GAMM</name>
<dbReference type="SMART" id="SM00347">
    <property type="entry name" value="HTH_MARR"/>
    <property type="match status" value="1"/>
</dbReference>
<dbReference type="SUPFAM" id="SSF46785">
    <property type="entry name" value="Winged helix' DNA-binding domain"/>
    <property type="match status" value="1"/>
</dbReference>
<organism evidence="2 3">
    <name type="scientific">Arenimonas oryziterrae DSM 21050 = YC6267</name>
    <dbReference type="NCBI Taxonomy" id="1121015"/>
    <lineage>
        <taxon>Bacteria</taxon>
        <taxon>Pseudomonadati</taxon>
        <taxon>Pseudomonadota</taxon>
        <taxon>Gammaproteobacteria</taxon>
        <taxon>Lysobacterales</taxon>
        <taxon>Lysobacteraceae</taxon>
        <taxon>Arenimonas</taxon>
    </lineage>
</organism>
<sequence length="179" mass="19991">MSQPAAKNDPLNLALKQLDHLCRIVMSSRLRADGIEISYPAAAALCFLEETPGLSGAQLARWAMVTPQTMNQILTGLERDGLLVREADPDHGRILRAFLTARGLAENRRCETVAEQLVEDMQNGMSRADRSEFLRLIHRCRDNMQQYAKLEKAAGEEELVLPNKKVVRKKAAAKKVTPK</sequence>
<dbReference type="InterPro" id="IPR000835">
    <property type="entry name" value="HTH_MarR-typ"/>
</dbReference>
<dbReference type="OrthoDB" id="117723at2"/>
<dbReference type="Pfam" id="PF12802">
    <property type="entry name" value="MarR_2"/>
    <property type="match status" value="1"/>
</dbReference>
<dbReference type="AlphaFoldDB" id="A0A091AUA7"/>
<dbReference type="Gene3D" id="1.10.10.10">
    <property type="entry name" value="Winged helix-like DNA-binding domain superfamily/Winged helix DNA-binding domain"/>
    <property type="match status" value="1"/>
</dbReference>
<dbReference type="PROSITE" id="PS50995">
    <property type="entry name" value="HTH_MARR_2"/>
    <property type="match status" value="1"/>
</dbReference>
<dbReference type="RefSeq" id="WP_022969608.1">
    <property type="nucleotide sequence ID" value="NZ_ATVD01000003.1"/>
</dbReference>
<feature type="domain" description="HTH marR-type" evidence="1">
    <location>
        <begin position="8"/>
        <end position="142"/>
    </location>
</feature>
<dbReference type="STRING" id="1121015.GCA_000420545_01993"/>
<evidence type="ECO:0000313" key="2">
    <source>
        <dbReference type="EMBL" id="KFN43823.1"/>
    </source>
</evidence>
<dbReference type="PANTHER" id="PTHR33164">
    <property type="entry name" value="TRANSCRIPTIONAL REGULATOR, MARR FAMILY"/>
    <property type="match status" value="1"/>
</dbReference>
<gene>
    <name evidence="2" type="ORF">N789_07710</name>
</gene>
<accession>A0A091AUA7</accession>
<reference evidence="2 3" key="1">
    <citation type="submission" date="2013-09" db="EMBL/GenBank/DDBJ databases">
        <title>Genome sequencing of Arenimonas oryziterrae.</title>
        <authorList>
            <person name="Chen F."/>
            <person name="Wang G."/>
        </authorList>
    </citation>
    <scope>NUCLEOTIDE SEQUENCE [LARGE SCALE GENOMIC DNA]</scope>
    <source>
        <strain evidence="2 3">YC6267</strain>
    </source>
</reference>
<dbReference type="InterPro" id="IPR039422">
    <property type="entry name" value="MarR/SlyA-like"/>
</dbReference>
<comment type="caution">
    <text evidence="2">The sequence shown here is derived from an EMBL/GenBank/DDBJ whole genome shotgun (WGS) entry which is preliminary data.</text>
</comment>
<dbReference type="Proteomes" id="UP000029385">
    <property type="component" value="Unassembled WGS sequence"/>
</dbReference>
<dbReference type="GO" id="GO:0006950">
    <property type="term" value="P:response to stress"/>
    <property type="evidence" value="ECO:0007669"/>
    <property type="project" value="TreeGrafter"/>
</dbReference>
<dbReference type="eggNOG" id="COG1846">
    <property type="taxonomic scope" value="Bacteria"/>
</dbReference>
<keyword evidence="3" id="KW-1185">Reference proteome</keyword>
<evidence type="ECO:0000313" key="3">
    <source>
        <dbReference type="Proteomes" id="UP000029385"/>
    </source>
</evidence>
<dbReference type="InterPro" id="IPR036390">
    <property type="entry name" value="WH_DNA-bd_sf"/>
</dbReference>
<dbReference type="EMBL" id="AVCI01000004">
    <property type="protein sequence ID" value="KFN43823.1"/>
    <property type="molecule type" value="Genomic_DNA"/>
</dbReference>
<proteinExistence type="predicted"/>
<protein>
    <recommendedName>
        <fullName evidence="1">HTH marR-type domain-containing protein</fullName>
    </recommendedName>
</protein>
<dbReference type="InterPro" id="IPR036388">
    <property type="entry name" value="WH-like_DNA-bd_sf"/>
</dbReference>
<dbReference type="PANTHER" id="PTHR33164:SF43">
    <property type="entry name" value="HTH-TYPE TRANSCRIPTIONAL REPRESSOR YETL"/>
    <property type="match status" value="1"/>
</dbReference>
<dbReference type="PATRIC" id="fig|1121015.4.peg.1032"/>